<evidence type="ECO:0000256" key="2">
    <source>
        <dbReference type="ARBA" id="ARBA00022629"/>
    </source>
</evidence>
<evidence type="ECO:0000313" key="8">
    <source>
        <dbReference type="Proteomes" id="UP001247542"/>
    </source>
</evidence>
<keyword evidence="3" id="KW-0808">Transferase</keyword>
<protein>
    <submittedName>
        <fullName evidence="7">FGGY-family carbohydrate kinase</fullName>
    </submittedName>
</protein>
<reference evidence="7 8" key="1">
    <citation type="submission" date="2023-06" db="EMBL/GenBank/DDBJ databases">
        <title>Draft genome sequence of Gleimia hominis type strain CCUG 57540T.</title>
        <authorList>
            <person name="Salva-Serra F."/>
            <person name="Cardew S."/>
            <person name="Jensie Markopoulos S."/>
            <person name="Ohlen M."/>
            <person name="Inganas E."/>
            <person name="Svensson-Stadler L."/>
            <person name="Moore E.R.B."/>
        </authorList>
    </citation>
    <scope>NUCLEOTIDE SEQUENCE [LARGE SCALE GENOMIC DNA]</scope>
    <source>
        <strain evidence="7 8">CCUG 57540</strain>
    </source>
</reference>
<proteinExistence type="inferred from homology"/>
<sequence>MPTDFDPKQLLAAGDTSLGIEFGSTRIKACLVAPDATPIATGVHEWENQLVDGHWSYSLESIWSGVQAAYTSLIKQCEEKYAFKPTRFASIGVSAMMHGYLAFDANDELLVPFRTWRDTTTGPAAEQLTKAFKVNIPLRWSVAHYYQAMLDQEPHVADVSFLTTLAGYVHWKLTGEKVLGVGDASGMFPLNSDGTEYRLDLIEIFNKMSTSERDIKELLPAIRTAGQSGGKLTEAGAKLLDPTGELEPGILFAPPEGDAGTGMVATNAVKPRTGNVSVGTSIFLMAVLENPLKHLHPEIDLVTTPDGHPVAMVHCNNGADELARWVDMFREVAQLLNAPDTSADAVYAATLGAALEGEADAGGVFAFNNLAGEPVTHLDGGRPLITRSPWATLNLPNFMRAQVYSTFAALAIGLEVLETEAVQLDVLSAHGGVFRTEKVAQRLLAAATHTPITVQDSASEGGAWGMAVLAAYSAYCQNAATPQPLAEYLTGTVFASAAQETIAPSAADERGFATFLAGYRQALTIQPHAIRALPPRAL</sequence>
<dbReference type="InterPro" id="IPR018485">
    <property type="entry name" value="FGGY_C"/>
</dbReference>
<keyword evidence="2" id="KW-0119">Carbohydrate metabolism</keyword>
<dbReference type="GO" id="GO:0016301">
    <property type="term" value="F:kinase activity"/>
    <property type="evidence" value="ECO:0007669"/>
    <property type="project" value="UniProtKB-KW"/>
</dbReference>
<dbReference type="SUPFAM" id="SSF53067">
    <property type="entry name" value="Actin-like ATPase domain"/>
    <property type="match status" value="2"/>
</dbReference>
<feature type="domain" description="Carbohydrate kinase FGGY N-terminal" evidence="5">
    <location>
        <begin position="18"/>
        <end position="239"/>
    </location>
</feature>
<dbReference type="InterPro" id="IPR018484">
    <property type="entry name" value="FGGY_N"/>
</dbReference>
<dbReference type="CDD" id="cd07809">
    <property type="entry name" value="ASKHA_NBD_FGGY_BaXK-like"/>
    <property type="match status" value="1"/>
</dbReference>
<accession>A0ABU3IDC5</accession>
<dbReference type="RefSeq" id="WP_313272626.1">
    <property type="nucleotide sequence ID" value="NZ_JASXSX010000001.1"/>
</dbReference>
<evidence type="ECO:0000256" key="1">
    <source>
        <dbReference type="ARBA" id="ARBA00009156"/>
    </source>
</evidence>
<comment type="similarity">
    <text evidence="1">Belongs to the FGGY kinase family.</text>
</comment>
<comment type="caution">
    <text evidence="7">The sequence shown here is derived from an EMBL/GenBank/DDBJ whole genome shotgun (WGS) entry which is preliminary data.</text>
</comment>
<keyword evidence="2" id="KW-0859">Xylose metabolism</keyword>
<dbReference type="Gene3D" id="3.30.420.40">
    <property type="match status" value="2"/>
</dbReference>
<organism evidence="7 8">
    <name type="scientific">Gleimia hominis</name>
    <dbReference type="NCBI Taxonomy" id="595468"/>
    <lineage>
        <taxon>Bacteria</taxon>
        <taxon>Bacillati</taxon>
        <taxon>Actinomycetota</taxon>
        <taxon>Actinomycetes</taxon>
        <taxon>Actinomycetales</taxon>
        <taxon>Actinomycetaceae</taxon>
        <taxon>Gleimia</taxon>
    </lineage>
</organism>
<name>A0ABU3IDC5_9ACTO</name>
<gene>
    <name evidence="7" type="ORF">QS713_04050</name>
</gene>
<keyword evidence="4 7" id="KW-0418">Kinase</keyword>
<dbReference type="Pfam" id="PF02782">
    <property type="entry name" value="FGGY_C"/>
    <property type="match status" value="1"/>
</dbReference>
<evidence type="ECO:0000259" key="5">
    <source>
        <dbReference type="Pfam" id="PF00370"/>
    </source>
</evidence>
<dbReference type="Proteomes" id="UP001247542">
    <property type="component" value="Unassembled WGS sequence"/>
</dbReference>
<evidence type="ECO:0000259" key="6">
    <source>
        <dbReference type="Pfam" id="PF02782"/>
    </source>
</evidence>
<dbReference type="PANTHER" id="PTHR43095:SF5">
    <property type="entry name" value="XYLULOSE KINASE"/>
    <property type="match status" value="1"/>
</dbReference>
<dbReference type="InterPro" id="IPR043129">
    <property type="entry name" value="ATPase_NBD"/>
</dbReference>
<evidence type="ECO:0000313" key="7">
    <source>
        <dbReference type="EMBL" id="MDT3767240.1"/>
    </source>
</evidence>
<dbReference type="PANTHER" id="PTHR43095">
    <property type="entry name" value="SUGAR KINASE"/>
    <property type="match status" value="1"/>
</dbReference>
<dbReference type="Pfam" id="PF00370">
    <property type="entry name" value="FGGY_N"/>
    <property type="match status" value="1"/>
</dbReference>
<dbReference type="EMBL" id="JASXSX010000001">
    <property type="protein sequence ID" value="MDT3767240.1"/>
    <property type="molecule type" value="Genomic_DNA"/>
</dbReference>
<evidence type="ECO:0000256" key="3">
    <source>
        <dbReference type="ARBA" id="ARBA00022679"/>
    </source>
</evidence>
<dbReference type="InterPro" id="IPR050406">
    <property type="entry name" value="FGGY_Carb_Kinase"/>
</dbReference>
<feature type="domain" description="Carbohydrate kinase FGGY C-terminal" evidence="6">
    <location>
        <begin position="275"/>
        <end position="474"/>
    </location>
</feature>
<keyword evidence="8" id="KW-1185">Reference proteome</keyword>
<evidence type="ECO:0000256" key="4">
    <source>
        <dbReference type="ARBA" id="ARBA00022777"/>
    </source>
</evidence>